<dbReference type="SUPFAM" id="SSF52540">
    <property type="entry name" value="P-loop containing nucleoside triphosphate hydrolases"/>
    <property type="match status" value="1"/>
</dbReference>
<dbReference type="InterPro" id="IPR038005">
    <property type="entry name" value="RX-like_CC"/>
</dbReference>
<dbReference type="Gene3D" id="3.40.50.300">
    <property type="entry name" value="P-loop containing nucleotide triphosphate hydrolases"/>
    <property type="match status" value="1"/>
</dbReference>
<dbReference type="Pfam" id="PF18052">
    <property type="entry name" value="Rx_N"/>
    <property type="match status" value="1"/>
</dbReference>
<feature type="domain" description="NB-ARC" evidence="6">
    <location>
        <begin position="235"/>
        <end position="411"/>
    </location>
</feature>
<keyword evidence="9" id="KW-1185">Reference proteome</keyword>
<dbReference type="AlphaFoldDB" id="A0ABD1LRT0"/>
<dbReference type="InterPro" id="IPR041118">
    <property type="entry name" value="Rx_N"/>
</dbReference>
<name>A0ABD1LRT0_9FABA</name>
<dbReference type="GO" id="GO:0005524">
    <property type="term" value="F:ATP binding"/>
    <property type="evidence" value="ECO:0007669"/>
    <property type="project" value="UniProtKB-KW"/>
</dbReference>
<keyword evidence="2" id="KW-0547">Nucleotide-binding</keyword>
<dbReference type="Pfam" id="PF00931">
    <property type="entry name" value="NB-ARC"/>
    <property type="match status" value="1"/>
</dbReference>
<sequence length="424" mass="47437">MKPMRTERKGRANKRGEDGRGGILAEEKEEKEHESRKRPVEEVVAEPTLEDGAFDGGNAEPDKGEGEHSEVLFDRLATKDVIEVILPGDKGKILKKFQKNLLLIKAVLNDAEEKHLENGAVKMWLIDLKDVAFDAEDILDQFATEVLNRRLASMSRSQVQNTFTQVLNLIPTSLNPSNLIFDVEIESKIKVINERLETLANERHELGLSEVAYRCSNKINETTSMVNESYIYGRDKDKEKIIQLLMENRTSHGDEVLVISIVGMPGVGKTTLAQVVFNDDKVSTHFDLKAWVCVPDDFDLKVVTGKILQSATSVTCDFNNLHQLQVKLKAALCGKKFLIVLDGVWSKNYNEWKKLVAPFIGAARGSSVIVTTRSAEVANMMRSTTVESHYVNPLSDEDCASVFMQHAFRSKTPDANNDFTELGN</sequence>
<dbReference type="InterPro" id="IPR027417">
    <property type="entry name" value="P-loop_NTPase"/>
</dbReference>
<gene>
    <name evidence="8" type="ORF">Fmac_025290</name>
</gene>
<evidence type="ECO:0000259" key="7">
    <source>
        <dbReference type="Pfam" id="PF18052"/>
    </source>
</evidence>
<proteinExistence type="predicted"/>
<organism evidence="8 9">
    <name type="scientific">Flemingia macrophylla</name>
    <dbReference type="NCBI Taxonomy" id="520843"/>
    <lineage>
        <taxon>Eukaryota</taxon>
        <taxon>Viridiplantae</taxon>
        <taxon>Streptophyta</taxon>
        <taxon>Embryophyta</taxon>
        <taxon>Tracheophyta</taxon>
        <taxon>Spermatophyta</taxon>
        <taxon>Magnoliopsida</taxon>
        <taxon>eudicotyledons</taxon>
        <taxon>Gunneridae</taxon>
        <taxon>Pentapetalae</taxon>
        <taxon>rosids</taxon>
        <taxon>fabids</taxon>
        <taxon>Fabales</taxon>
        <taxon>Fabaceae</taxon>
        <taxon>Papilionoideae</taxon>
        <taxon>50 kb inversion clade</taxon>
        <taxon>NPAAA clade</taxon>
        <taxon>indigoferoid/millettioid clade</taxon>
        <taxon>Phaseoleae</taxon>
        <taxon>Flemingia</taxon>
    </lineage>
</organism>
<accession>A0ABD1LRT0</accession>
<evidence type="ECO:0000256" key="2">
    <source>
        <dbReference type="ARBA" id="ARBA00022741"/>
    </source>
</evidence>
<dbReference type="Proteomes" id="UP001603857">
    <property type="component" value="Unassembled WGS sequence"/>
</dbReference>
<dbReference type="FunFam" id="3.40.50.300:FF:001091">
    <property type="entry name" value="Probable disease resistance protein At1g61300"/>
    <property type="match status" value="1"/>
</dbReference>
<feature type="compositionally biased region" description="Basic and acidic residues" evidence="5">
    <location>
        <begin position="1"/>
        <end position="41"/>
    </location>
</feature>
<dbReference type="CDD" id="cd14798">
    <property type="entry name" value="RX-CC_like"/>
    <property type="match status" value="1"/>
</dbReference>
<evidence type="ECO:0000313" key="8">
    <source>
        <dbReference type="EMBL" id="KAL2326232.1"/>
    </source>
</evidence>
<dbReference type="Gene3D" id="1.20.5.4130">
    <property type="match status" value="1"/>
</dbReference>
<evidence type="ECO:0000256" key="3">
    <source>
        <dbReference type="ARBA" id="ARBA00022821"/>
    </source>
</evidence>
<dbReference type="InterPro" id="IPR002182">
    <property type="entry name" value="NB-ARC"/>
</dbReference>
<dbReference type="EMBL" id="JBGMDY010000008">
    <property type="protein sequence ID" value="KAL2326232.1"/>
    <property type="molecule type" value="Genomic_DNA"/>
</dbReference>
<keyword evidence="1" id="KW-0677">Repeat</keyword>
<feature type="domain" description="Disease resistance N-terminal" evidence="7">
    <location>
        <begin position="82"/>
        <end position="155"/>
    </location>
</feature>
<dbReference type="PRINTS" id="PR00364">
    <property type="entry name" value="DISEASERSIST"/>
</dbReference>
<keyword evidence="4" id="KW-0067">ATP-binding</keyword>
<dbReference type="PANTHER" id="PTHR36766">
    <property type="entry name" value="PLANT BROAD-SPECTRUM MILDEW RESISTANCE PROTEIN RPW8"/>
    <property type="match status" value="1"/>
</dbReference>
<evidence type="ECO:0000256" key="1">
    <source>
        <dbReference type="ARBA" id="ARBA00022737"/>
    </source>
</evidence>
<dbReference type="GO" id="GO:0006952">
    <property type="term" value="P:defense response"/>
    <property type="evidence" value="ECO:0007669"/>
    <property type="project" value="UniProtKB-KW"/>
</dbReference>
<evidence type="ECO:0000313" key="9">
    <source>
        <dbReference type="Proteomes" id="UP001603857"/>
    </source>
</evidence>
<evidence type="ECO:0000259" key="6">
    <source>
        <dbReference type="Pfam" id="PF00931"/>
    </source>
</evidence>
<evidence type="ECO:0000256" key="5">
    <source>
        <dbReference type="SAM" id="MobiDB-lite"/>
    </source>
</evidence>
<reference evidence="8 9" key="1">
    <citation type="submission" date="2024-08" db="EMBL/GenBank/DDBJ databases">
        <title>Insights into the chromosomal genome structure of Flemingia macrophylla.</title>
        <authorList>
            <person name="Ding Y."/>
            <person name="Zhao Y."/>
            <person name="Bi W."/>
            <person name="Wu M."/>
            <person name="Zhao G."/>
            <person name="Gong Y."/>
            <person name="Li W."/>
            <person name="Zhang P."/>
        </authorList>
    </citation>
    <scope>NUCLEOTIDE SEQUENCE [LARGE SCALE GENOMIC DNA]</scope>
    <source>
        <strain evidence="8">DYQJB</strain>
        <tissue evidence="8">Leaf</tissue>
    </source>
</reference>
<dbReference type="PANTHER" id="PTHR36766:SF51">
    <property type="entry name" value="DISEASE RESISTANCE RPP13-LIKE PROTEIN 1"/>
    <property type="match status" value="1"/>
</dbReference>
<protein>
    <recommendedName>
        <fullName evidence="10">Disease resistance RPP13-like protein 1</fullName>
    </recommendedName>
</protein>
<evidence type="ECO:0008006" key="10">
    <source>
        <dbReference type="Google" id="ProtNLM"/>
    </source>
</evidence>
<keyword evidence="3" id="KW-0611">Plant defense</keyword>
<comment type="caution">
    <text evidence="8">The sequence shown here is derived from an EMBL/GenBank/DDBJ whole genome shotgun (WGS) entry which is preliminary data.</text>
</comment>
<evidence type="ECO:0000256" key="4">
    <source>
        <dbReference type="ARBA" id="ARBA00022840"/>
    </source>
</evidence>
<feature type="region of interest" description="Disordered" evidence="5">
    <location>
        <begin position="1"/>
        <end position="68"/>
    </location>
</feature>